<dbReference type="InterPro" id="IPR034122">
    <property type="entry name" value="Retropepsin-like_bacterial"/>
</dbReference>
<name>A0A399CWH9_9BACT</name>
<evidence type="ECO:0000313" key="2">
    <source>
        <dbReference type="Proteomes" id="UP000266441"/>
    </source>
</evidence>
<reference evidence="1 2" key="1">
    <citation type="journal article" date="2015" name="Int. J. Syst. Evol. Microbiol.">
        <title>Mariniphaga sediminis sp. nov., isolated from coastal sediment.</title>
        <authorList>
            <person name="Wang F.Q."/>
            <person name="Shen Q.Y."/>
            <person name="Chen G.J."/>
            <person name="Du Z.J."/>
        </authorList>
    </citation>
    <scope>NUCLEOTIDE SEQUENCE [LARGE SCALE GENOMIC DNA]</scope>
    <source>
        <strain evidence="1 2">SY21</strain>
    </source>
</reference>
<organism evidence="1 2">
    <name type="scientific">Mariniphaga sediminis</name>
    <dbReference type="NCBI Taxonomy" id="1628158"/>
    <lineage>
        <taxon>Bacteria</taxon>
        <taxon>Pseudomonadati</taxon>
        <taxon>Bacteroidota</taxon>
        <taxon>Bacteroidia</taxon>
        <taxon>Marinilabiliales</taxon>
        <taxon>Prolixibacteraceae</taxon>
        <taxon>Mariniphaga</taxon>
    </lineage>
</organism>
<protein>
    <recommendedName>
        <fullName evidence="3">PDZ domain-containing protein</fullName>
    </recommendedName>
</protein>
<dbReference type="AlphaFoldDB" id="A0A399CWH9"/>
<keyword evidence="2" id="KW-1185">Reference proteome</keyword>
<evidence type="ECO:0000313" key="1">
    <source>
        <dbReference type="EMBL" id="RIH63573.1"/>
    </source>
</evidence>
<dbReference type="EMBL" id="QWET01000019">
    <property type="protein sequence ID" value="RIH63573.1"/>
    <property type="molecule type" value="Genomic_DNA"/>
</dbReference>
<dbReference type="CDD" id="cd05483">
    <property type="entry name" value="retropepsin_like_bacteria"/>
    <property type="match status" value="1"/>
</dbReference>
<dbReference type="Gene3D" id="2.40.70.10">
    <property type="entry name" value="Acid Proteases"/>
    <property type="match status" value="2"/>
</dbReference>
<dbReference type="InterPro" id="IPR036034">
    <property type="entry name" value="PDZ_sf"/>
</dbReference>
<evidence type="ECO:0008006" key="3">
    <source>
        <dbReference type="Google" id="ProtNLM"/>
    </source>
</evidence>
<dbReference type="InterPro" id="IPR021109">
    <property type="entry name" value="Peptidase_aspartic_dom_sf"/>
</dbReference>
<dbReference type="SUPFAM" id="SSF50630">
    <property type="entry name" value="Acid proteases"/>
    <property type="match status" value="1"/>
</dbReference>
<dbReference type="OrthoDB" id="5580718at2"/>
<gene>
    <name evidence="1" type="ORF">D1164_19280</name>
</gene>
<dbReference type="Pfam" id="PF13650">
    <property type="entry name" value="Asp_protease_2"/>
    <property type="match status" value="1"/>
</dbReference>
<dbReference type="RefSeq" id="WP_119351541.1">
    <property type="nucleotide sequence ID" value="NZ_QWET01000019.1"/>
</dbReference>
<accession>A0A399CWH9</accession>
<dbReference type="Gene3D" id="2.30.42.10">
    <property type="match status" value="1"/>
</dbReference>
<proteinExistence type="predicted"/>
<sequence length="395" mass="45199">MKKQFNILVLIWITSFLISGCSVQWTEAIHYGHIFQNDFDETIDLEIQKDLLFVNVTIQGRQYRFLFDSGAPFSISEELQNNYAFKTISQGKIIDSDHNRKKVNWVQVDTLQIGNISFLNQTAFVGDFNANPIFECLNIDGIIGSNLMRHCNWTINQERKQLSLSSNIDASTIDESIIIPFKKDFQYNIFLDISIGRATLKNMLLDYGSNGSIAMNKEAFSILKEKKIIDQVWIEKGFQQSGLVGKPVELYHEIAKSDSVKINDFRLKNVLLKTGKTDLIGNKVLSKFIVTIDWNNKNLCFTETAPGTDSDKSYGFRIGYTTEEGIHIRSVIENSPAYKKGIRPNMQVVKINTLDFENGHDFCDYVNLEIEDTIFLEFIDLKGQRQEIHIDIATL</sequence>
<dbReference type="PROSITE" id="PS51257">
    <property type="entry name" value="PROKAR_LIPOPROTEIN"/>
    <property type="match status" value="1"/>
</dbReference>
<dbReference type="Proteomes" id="UP000266441">
    <property type="component" value="Unassembled WGS sequence"/>
</dbReference>
<comment type="caution">
    <text evidence="1">The sequence shown here is derived from an EMBL/GenBank/DDBJ whole genome shotgun (WGS) entry which is preliminary data.</text>
</comment>
<dbReference type="SUPFAM" id="SSF50156">
    <property type="entry name" value="PDZ domain-like"/>
    <property type="match status" value="1"/>
</dbReference>